<proteinExistence type="predicted"/>
<dbReference type="Proteomes" id="UP000321393">
    <property type="component" value="Unassembled WGS sequence"/>
</dbReference>
<dbReference type="AlphaFoldDB" id="A0A5A7VBT9"/>
<evidence type="ECO:0000313" key="2">
    <source>
        <dbReference type="Proteomes" id="UP000321393"/>
    </source>
</evidence>
<evidence type="ECO:0000313" key="1">
    <source>
        <dbReference type="EMBL" id="KAA0065663.1"/>
    </source>
</evidence>
<reference evidence="1 2" key="1">
    <citation type="submission" date="2019-08" db="EMBL/GenBank/DDBJ databases">
        <title>Draft genome sequences of two oriental melons (Cucumis melo L. var makuwa).</title>
        <authorList>
            <person name="Kwon S.-Y."/>
        </authorList>
    </citation>
    <scope>NUCLEOTIDE SEQUENCE [LARGE SCALE GENOMIC DNA]</scope>
    <source>
        <strain evidence="2">cv. SW 3</strain>
        <tissue evidence="1">Leaf</tissue>
    </source>
</reference>
<protein>
    <submittedName>
        <fullName evidence="1">Uncharacterized protein</fullName>
    </submittedName>
</protein>
<comment type="caution">
    <text evidence="1">The sequence shown here is derived from an EMBL/GenBank/DDBJ whole genome shotgun (WGS) entry which is preliminary data.</text>
</comment>
<accession>A0A5A7VBT9</accession>
<organism evidence="1 2">
    <name type="scientific">Cucumis melo var. makuwa</name>
    <name type="common">Oriental melon</name>
    <dbReference type="NCBI Taxonomy" id="1194695"/>
    <lineage>
        <taxon>Eukaryota</taxon>
        <taxon>Viridiplantae</taxon>
        <taxon>Streptophyta</taxon>
        <taxon>Embryophyta</taxon>
        <taxon>Tracheophyta</taxon>
        <taxon>Spermatophyta</taxon>
        <taxon>Magnoliopsida</taxon>
        <taxon>eudicotyledons</taxon>
        <taxon>Gunneridae</taxon>
        <taxon>Pentapetalae</taxon>
        <taxon>rosids</taxon>
        <taxon>fabids</taxon>
        <taxon>Cucurbitales</taxon>
        <taxon>Cucurbitaceae</taxon>
        <taxon>Benincaseae</taxon>
        <taxon>Cucumis</taxon>
    </lineage>
</organism>
<dbReference type="EMBL" id="SSTE01001308">
    <property type="protein sequence ID" value="KAA0065663.1"/>
    <property type="molecule type" value="Genomic_DNA"/>
</dbReference>
<sequence length="79" mass="8662">MGVLIYIKHLQITATFWQSVGRRQFQYGSCRGGGGDLIFGNLGFLGKFFFNQGGSFGKDFPTADGTVAEGVSLWWFSGK</sequence>
<name>A0A5A7VBT9_CUCMM</name>
<gene>
    <name evidence="1" type="ORF">E6C27_scaffold90G001240</name>
</gene>